<name>A0A1X0Z735_PSEPU</name>
<gene>
    <name evidence="1" type="ORF">B7H17_24940</name>
</gene>
<organism evidence="1 2">
    <name type="scientific">Pseudomonas putida</name>
    <name type="common">Arthrobacter siderocapsulatus</name>
    <dbReference type="NCBI Taxonomy" id="303"/>
    <lineage>
        <taxon>Bacteria</taxon>
        <taxon>Pseudomonadati</taxon>
        <taxon>Pseudomonadota</taxon>
        <taxon>Gammaproteobacteria</taxon>
        <taxon>Pseudomonadales</taxon>
        <taxon>Pseudomonadaceae</taxon>
        <taxon>Pseudomonas</taxon>
    </lineage>
</organism>
<reference evidence="1 2" key="1">
    <citation type="submission" date="2017-04" db="EMBL/GenBank/DDBJ databases">
        <title>Presence of VIM-2 positive Pseudomonas species in chickens and their surrounding environment.</title>
        <authorList>
            <person name="Zhang R."/>
        </authorList>
    </citation>
    <scope>NUCLEOTIDE SEQUENCE [LARGE SCALE GENOMIC DNA]</scope>
    <source>
        <strain evidence="1 2">DZ-C18</strain>
    </source>
</reference>
<dbReference type="AlphaFoldDB" id="A0A1X0Z735"/>
<accession>A0A1X0Z735</accession>
<evidence type="ECO:0000313" key="2">
    <source>
        <dbReference type="Proteomes" id="UP000193675"/>
    </source>
</evidence>
<evidence type="ECO:0000313" key="1">
    <source>
        <dbReference type="EMBL" id="ORL58779.1"/>
    </source>
</evidence>
<proteinExistence type="predicted"/>
<dbReference type="Proteomes" id="UP000193675">
    <property type="component" value="Unassembled WGS sequence"/>
</dbReference>
<sequence length="115" mass="12921">MSRSCAAVDFEDGRRLYLIFDNTVDMAYRPLFATAKAAWAWYEAGLLDFAEPANAAGTELPVTLTKDLHYDGSERWQFGSRASAEAMWLTGPRSRDEVYLESLSNEEPYGGYFSS</sequence>
<comment type="caution">
    <text evidence="1">The sequence shown here is derived from an EMBL/GenBank/DDBJ whole genome shotgun (WGS) entry which is preliminary data.</text>
</comment>
<protein>
    <submittedName>
        <fullName evidence="1">Uncharacterized protein</fullName>
    </submittedName>
</protein>
<dbReference type="EMBL" id="NBWC01000049">
    <property type="protein sequence ID" value="ORL58779.1"/>
    <property type="molecule type" value="Genomic_DNA"/>
</dbReference>